<dbReference type="PANTHER" id="PTHR23272:SF21">
    <property type="entry name" value="BED ZINC FINGER AND HAT DIMERIZATION DOMAIN-CONTAINING PROTEIN"/>
    <property type="match status" value="1"/>
</dbReference>
<dbReference type="VEuPathDB" id="FungiDB:TSTA_009170"/>
<protein>
    <recommendedName>
        <fullName evidence="1">HAT C-terminal dimerisation domain-containing protein</fullName>
    </recommendedName>
</protein>
<evidence type="ECO:0000313" key="2">
    <source>
        <dbReference type="EMBL" id="EED15792.1"/>
    </source>
</evidence>
<evidence type="ECO:0000259" key="1">
    <source>
        <dbReference type="Pfam" id="PF05699"/>
    </source>
</evidence>
<keyword evidence="3" id="KW-1185">Reference proteome</keyword>
<dbReference type="InterPro" id="IPR012337">
    <property type="entry name" value="RNaseH-like_sf"/>
</dbReference>
<dbReference type="GeneID" id="8100778"/>
<accession>B8MFS5</accession>
<reference evidence="3" key="1">
    <citation type="journal article" date="2015" name="Genome Announc.">
        <title>Genome sequence of the AIDS-associated pathogen Penicillium marneffei (ATCC18224) and its near taxonomic relative Talaromyces stipitatus (ATCC10500).</title>
        <authorList>
            <person name="Nierman W.C."/>
            <person name="Fedorova-Abrams N.D."/>
            <person name="Andrianopoulos A."/>
        </authorList>
    </citation>
    <scope>NUCLEOTIDE SEQUENCE [LARGE SCALE GENOMIC DNA]</scope>
    <source>
        <strain evidence="3">ATCC 10500 / CBS 375.48 / QM 6759 / NRRL 1006</strain>
    </source>
</reference>
<dbReference type="InParanoid" id="B8MFS5"/>
<dbReference type="OrthoDB" id="2976890at2759"/>
<gene>
    <name evidence="2" type="ORF">TSTA_009170</name>
</gene>
<name>B8MFS5_TALSN</name>
<dbReference type="SUPFAM" id="SSF53098">
    <property type="entry name" value="Ribonuclease H-like"/>
    <property type="match status" value="1"/>
</dbReference>
<dbReference type="PANTHER" id="PTHR23272">
    <property type="entry name" value="BED FINGER-RELATED"/>
    <property type="match status" value="1"/>
</dbReference>
<dbReference type="STRING" id="441959.B8MFS5"/>
<sequence>MDWSRLSQIHNTLSKFNKLTLLAVLIYYELHDLLDEASERKERFQDLDENISLAVKEGMKKYKKYYTFMDASDTYYTALILDPRVKGDLLLDELEDKATGREILQALRGNLHCDYSVTMESSSTTGQSLLEYNTEHNDVESRLLKRLQLRNQPLLSNIDRYLNSPRVNINDIWDANWLCNWWRINKGKYPRMAAAARDYLVIPASEVPVERLFNAGRDILGI</sequence>
<dbReference type="RefSeq" id="XP_002483026.1">
    <property type="nucleotide sequence ID" value="XM_002482981.1"/>
</dbReference>
<dbReference type="eggNOG" id="KOG1121">
    <property type="taxonomic scope" value="Eukaryota"/>
</dbReference>
<dbReference type="AlphaFoldDB" id="B8MFS5"/>
<dbReference type="EMBL" id="EQ962656">
    <property type="protein sequence ID" value="EED15792.1"/>
    <property type="molecule type" value="Genomic_DNA"/>
</dbReference>
<dbReference type="HOGENOM" id="CLU_009123_4_0_1"/>
<proteinExistence type="predicted"/>
<evidence type="ECO:0000313" key="3">
    <source>
        <dbReference type="Proteomes" id="UP000001745"/>
    </source>
</evidence>
<dbReference type="Proteomes" id="UP000001745">
    <property type="component" value="Unassembled WGS sequence"/>
</dbReference>
<dbReference type="PhylomeDB" id="B8MFS5"/>
<dbReference type="GO" id="GO:0046983">
    <property type="term" value="F:protein dimerization activity"/>
    <property type="evidence" value="ECO:0007669"/>
    <property type="project" value="InterPro"/>
</dbReference>
<organism evidence="2 3">
    <name type="scientific">Talaromyces stipitatus (strain ATCC 10500 / CBS 375.48 / QM 6759 / NRRL 1006)</name>
    <name type="common">Penicillium stipitatum</name>
    <dbReference type="NCBI Taxonomy" id="441959"/>
    <lineage>
        <taxon>Eukaryota</taxon>
        <taxon>Fungi</taxon>
        <taxon>Dikarya</taxon>
        <taxon>Ascomycota</taxon>
        <taxon>Pezizomycotina</taxon>
        <taxon>Eurotiomycetes</taxon>
        <taxon>Eurotiomycetidae</taxon>
        <taxon>Eurotiales</taxon>
        <taxon>Trichocomaceae</taxon>
        <taxon>Talaromyces</taxon>
        <taxon>Talaromyces sect. Talaromyces</taxon>
    </lineage>
</organism>
<feature type="domain" description="HAT C-terminal dimerisation" evidence="1">
    <location>
        <begin position="158"/>
        <end position="217"/>
    </location>
</feature>
<dbReference type="Pfam" id="PF05699">
    <property type="entry name" value="Dimer_Tnp_hAT"/>
    <property type="match status" value="1"/>
</dbReference>
<dbReference type="OMA" id="DIWDANW"/>
<dbReference type="InterPro" id="IPR008906">
    <property type="entry name" value="HATC_C_dom"/>
</dbReference>